<gene>
    <name evidence="2" type="ORF">GsuE55_04470</name>
</gene>
<protein>
    <recommendedName>
        <fullName evidence="4">Competence protein ComG</fullName>
    </recommendedName>
</protein>
<keyword evidence="1" id="KW-1133">Transmembrane helix</keyword>
<evidence type="ECO:0000313" key="2">
    <source>
        <dbReference type="EMBL" id="BBW95614.1"/>
    </source>
</evidence>
<keyword evidence="3" id="KW-1185">Reference proteome</keyword>
<proteinExistence type="predicted"/>
<evidence type="ECO:0000313" key="3">
    <source>
        <dbReference type="Proteomes" id="UP000501421"/>
    </source>
</evidence>
<evidence type="ECO:0008006" key="4">
    <source>
        <dbReference type="Google" id="ProtNLM"/>
    </source>
</evidence>
<feature type="transmembrane region" description="Helical" evidence="1">
    <location>
        <begin position="6"/>
        <end position="30"/>
    </location>
</feature>
<dbReference type="PROSITE" id="PS51257">
    <property type="entry name" value="PROKAR_LIPOPROTEIN"/>
    <property type="match status" value="1"/>
</dbReference>
<organism evidence="2 3">
    <name type="scientific">Geobacillus subterraneus</name>
    <dbReference type="NCBI Taxonomy" id="129338"/>
    <lineage>
        <taxon>Bacteria</taxon>
        <taxon>Bacillati</taxon>
        <taxon>Bacillota</taxon>
        <taxon>Bacilli</taxon>
        <taxon>Bacillales</taxon>
        <taxon>Anoxybacillaceae</taxon>
        <taxon>Geobacillus</taxon>
    </lineage>
</organism>
<dbReference type="EMBL" id="AP022557">
    <property type="protein sequence ID" value="BBW95614.1"/>
    <property type="molecule type" value="Genomic_DNA"/>
</dbReference>
<accession>A0A679FS64</accession>
<dbReference type="Pfam" id="PF14173">
    <property type="entry name" value="ComGG"/>
    <property type="match status" value="1"/>
</dbReference>
<name>A0A679FS64_9BACL</name>
<dbReference type="RefSeq" id="WP_033018998.1">
    <property type="nucleotide sequence ID" value="NZ_AP022557.1"/>
</dbReference>
<keyword evidence="1" id="KW-0812">Transmembrane</keyword>
<dbReference type="AlphaFoldDB" id="A0A679FS64"/>
<sequence>MERQAGVIFPFIAVVAMLFSCAVANALLLYEAERQAAEAARQAAEAEELVQMAVVDVKAQIAAASLSTAGQEGEWAYPRGVAAYRWERKDKTSVRVVLSIRSTSGLQRAVTFTVVLPALNITEWREGNG</sequence>
<dbReference type="Proteomes" id="UP000501421">
    <property type="component" value="Chromosome"/>
</dbReference>
<evidence type="ECO:0000256" key="1">
    <source>
        <dbReference type="SAM" id="Phobius"/>
    </source>
</evidence>
<reference evidence="3" key="1">
    <citation type="journal article" date="2020" name="Microbiol. Resour. Announc.">
        <title>Complete Genome Sequence of Geobacillus sp. Strain E55-1, Isolated from Mine Geyser in Japan.</title>
        <authorList>
            <person name="Miyazaki K."/>
            <person name="Hase E."/>
            <person name="Tokito N."/>
        </authorList>
    </citation>
    <scope>NUCLEOTIDE SEQUENCE [LARGE SCALE GENOMIC DNA]</scope>
    <source>
        <strain evidence="3">E55-1</strain>
    </source>
</reference>
<keyword evidence="1" id="KW-0472">Membrane</keyword>
<dbReference type="InterPro" id="IPR020372">
    <property type="entry name" value="Competence_ComGG"/>
</dbReference>